<feature type="transmembrane region" description="Helical" evidence="1">
    <location>
        <begin position="153"/>
        <end position="174"/>
    </location>
</feature>
<organism evidence="3 4">
    <name type="scientific">Gymnopus androsaceus JB14</name>
    <dbReference type="NCBI Taxonomy" id="1447944"/>
    <lineage>
        <taxon>Eukaryota</taxon>
        <taxon>Fungi</taxon>
        <taxon>Dikarya</taxon>
        <taxon>Basidiomycota</taxon>
        <taxon>Agaricomycotina</taxon>
        <taxon>Agaricomycetes</taxon>
        <taxon>Agaricomycetidae</taxon>
        <taxon>Agaricales</taxon>
        <taxon>Marasmiineae</taxon>
        <taxon>Omphalotaceae</taxon>
        <taxon>Gymnopus</taxon>
    </lineage>
</organism>
<keyword evidence="1" id="KW-1133">Transmembrane helix</keyword>
<dbReference type="EMBL" id="ML769705">
    <property type="protein sequence ID" value="KAE9389235.1"/>
    <property type="molecule type" value="Genomic_DNA"/>
</dbReference>
<keyword evidence="2" id="KW-0732">Signal</keyword>
<proteinExistence type="predicted"/>
<gene>
    <name evidence="3" type="ORF">BT96DRAFT_1003418</name>
</gene>
<feature type="transmembrane region" description="Helical" evidence="1">
    <location>
        <begin position="110"/>
        <end position="132"/>
    </location>
</feature>
<feature type="signal peptide" evidence="2">
    <location>
        <begin position="1"/>
        <end position="17"/>
    </location>
</feature>
<evidence type="ECO:0000313" key="3">
    <source>
        <dbReference type="EMBL" id="KAE9389235.1"/>
    </source>
</evidence>
<reference evidence="3" key="1">
    <citation type="journal article" date="2019" name="Environ. Microbiol.">
        <title>Fungal ecological strategies reflected in gene transcription - a case study of two litter decomposers.</title>
        <authorList>
            <person name="Barbi F."/>
            <person name="Kohler A."/>
            <person name="Barry K."/>
            <person name="Baskaran P."/>
            <person name="Daum C."/>
            <person name="Fauchery L."/>
            <person name="Ihrmark K."/>
            <person name="Kuo A."/>
            <person name="LaButti K."/>
            <person name="Lipzen A."/>
            <person name="Morin E."/>
            <person name="Grigoriev I.V."/>
            <person name="Henrissat B."/>
            <person name="Lindahl B."/>
            <person name="Martin F."/>
        </authorList>
    </citation>
    <scope>NUCLEOTIDE SEQUENCE</scope>
    <source>
        <strain evidence="3">JB14</strain>
    </source>
</reference>
<dbReference type="Proteomes" id="UP000799118">
    <property type="component" value="Unassembled WGS sequence"/>
</dbReference>
<evidence type="ECO:0000256" key="2">
    <source>
        <dbReference type="SAM" id="SignalP"/>
    </source>
</evidence>
<sequence length="252" mass="27641">MSPLLIIHLAFIHPSTTTNLSANLSNVQNSPRTFQSFALWGPTINFVIGDGLVLWRAWSIWDVRSKCKRFWLGSVTILLMVGNIGIHIADASIDNIGLVSLSSGAALLDWLSLVVSLIVNIFATFLIGLKAWHLSQEFKNIHHPTGYFQIKKILLILVESGLVFCLIQVLFAVFNGVDVGNENLLSATSLVYSMIIAVANGCAALYPVALIIIIHMEAFSPFISFLPSESAVGPEFTTVYNEIEMQDMTTTS</sequence>
<evidence type="ECO:0000313" key="4">
    <source>
        <dbReference type="Proteomes" id="UP000799118"/>
    </source>
</evidence>
<protein>
    <submittedName>
        <fullName evidence="3">Uncharacterized protein</fullName>
    </submittedName>
</protein>
<name>A0A6A4GVZ7_9AGAR</name>
<dbReference type="OrthoDB" id="2744793at2759"/>
<accession>A0A6A4GVZ7</accession>
<keyword evidence="1" id="KW-0812">Transmembrane</keyword>
<evidence type="ECO:0000256" key="1">
    <source>
        <dbReference type="SAM" id="Phobius"/>
    </source>
</evidence>
<feature type="transmembrane region" description="Helical" evidence="1">
    <location>
        <begin position="37"/>
        <end position="58"/>
    </location>
</feature>
<keyword evidence="4" id="KW-1185">Reference proteome</keyword>
<dbReference type="AlphaFoldDB" id="A0A6A4GVZ7"/>
<feature type="transmembrane region" description="Helical" evidence="1">
    <location>
        <begin position="70"/>
        <end position="90"/>
    </location>
</feature>
<keyword evidence="1" id="KW-0472">Membrane</keyword>
<feature type="chain" id="PRO_5025512083" evidence="2">
    <location>
        <begin position="18"/>
        <end position="252"/>
    </location>
</feature>
<feature type="transmembrane region" description="Helical" evidence="1">
    <location>
        <begin position="194"/>
        <end position="214"/>
    </location>
</feature>